<protein>
    <submittedName>
        <fullName evidence="8">Flagellar hook-associated protein 3</fullName>
    </submittedName>
</protein>
<dbReference type="Gene3D" id="1.20.1330.10">
    <property type="entry name" value="f41 fragment of flagellin, N-terminal domain"/>
    <property type="match status" value="1"/>
</dbReference>
<dbReference type="InterPro" id="IPR001029">
    <property type="entry name" value="Flagellin_N"/>
</dbReference>
<dbReference type="InterPro" id="IPR001492">
    <property type="entry name" value="Flagellin"/>
</dbReference>
<evidence type="ECO:0000256" key="3">
    <source>
        <dbReference type="ARBA" id="ARBA00005709"/>
    </source>
</evidence>
<sequence length="299" mass="32653">MPVLRASDAQLNQLMTQSLQKNNLDINFVFEQMSTGKRIQSLSDDPIDSINLLNLERQLTAIDQYKTNVDNVKTNLSIQEEALQGIVDGFKRVRDLLLWAKNGNLTDADRLGILTEIDALNEGATSLLNTQDENGIYLFSGTLSDQASIVGDNNIGFTLQGNTDLRLVNVAKGINVQSNYTAQQMFDLGAGQNVFESIRLLNQGGVINIAGIDGAISDLDVTLGNILENITRMGGQQNALDLIKSNHVDNETLTTKVSSEIEQLDYAEASVQLTNLQNALQATQASFVTITGMSLFDRL</sequence>
<reference evidence="8 9" key="1">
    <citation type="journal article" date="2016" name="Int. J. Syst. Evol. Microbiol.">
        <title>Paraphotobacterium marinum gen. nov., sp. nov., a member of the family Vibrionaceae, isolated from surface seawater.</title>
        <authorList>
            <person name="Huang Z."/>
            <person name="Dong C."/>
            <person name="Shao Z."/>
        </authorList>
    </citation>
    <scope>NUCLEOTIDE SEQUENCE [LARGE SCALE GENOMIC DNA]</scope>
    <source>
        <strain evidence="8 9">NSCS20N07D</strain>
    </source>
</reference>
<dbReference type="RefSeq" id="WP_089072531.1">
    <property type="nucleotide sequence ID" value="NZ_CBCSAM010000001.1"/>
</dbReference>
<comment type="similarity">
    <text evidence="3">Belongs to the bacterial flagellin family.</text>
</comment>
<dbReference type="InterPro" id="IPR013384">
    <property type="entry name" value="Flagell_FlgL"/>
</dbReference>
<dbReference type="KEGG" id="pmai:CF386_00200"/>
<comment type="subcellular location">
    <subcellularLocation>
        <location evidence="1">Bacterial flagellum</location>
    </subcellularLocation>
    <subcellularLocation>
        <location evidence="2">Secreted</location>
    </subcellularLocation>
</comment>
<dbReference type="GO" id="GO:0009424">
    <property type="term" value="C:bacterial-type flagellum hook"/>
    <property type="evidence" value="ECO:0007669"/>
    <property type="project" value="InterPro"/>
</dbReference>
<dbReference type="SUPFAM" id="SSF64518">
    <property type="entry name" value="Phase 1 flagellin"/>
    <property type="match status" value="1"/>
</dbReference>
<dbReference type="GO" id="GO:0005198">
    <property type="term" value="F:structural molecule activity"/>
    <property type="evidence" value="ECO:0007669"/>
    <property type="project" value="InterPro"/>
</dbReference>
<feature type="domain" description="Flagellin N-terminal" evidence="7">
    <location>
        <begin position="12"/>
        <end position="142"/>
    </location>
</feature>
<name>A0A220VBG1_9GAMM</name>
<evidence type="ECO:0000256" key="2">
    <source>
        <dbReference type="ARBA" id="ARBA00004613"/>
    </source>
</evidence>
<evidence type="ECO:0000313" key="8">
    <source>
        <dbReference type="EMBL" id="ASK77621.1"/>
    </source>
</evidence>
<evidence type="ECO:0000256" key="6">
    <source>
        <dbReference type="SAM" id="Coils"/>
    </source>
</evidence>
<dbReference type="AlphaFoldDB" id="A0A220VBG1"/>
<dbReference type="GO" id="GO:0071973">
    <property type="term" value="P:bacterial-type flagellum-dependent cell motility"/>
    <property type="evidence" value="ECO:0007669"/>
    <property type="project" value="InterPro"/>
</dbReference>
<keyword evidence="8" id="KW-0282">Flagellum</keyword>
<dbReference type="OrthoDB" id="9768249at2"/>
<evidence type="ECO:0000259" key="7">
    <source>
        <dbReference type="Pfam" id="PF00669"/>
    </source>
</evidence>
<keyword evidence="8" id="KW-0966">Cell projection</keyword>
<evidence type="ECO:0000313" key="9">
    <source>
        <dbReference type="Proteomes" id="UP000242175"/>
    </source>
</evidence>
<gene>
    <name evidence="8" type="primary">flgL</name>
    <name evidence="8" type="ORF">CF386_00200</name>
</gene>
<evidence type="ECO:0000256" key="4">
    <source>
        <dbReference type="ARBA" id="ARBA00022525"/>
    </source>
</evidence>
<dbReference type="PANTHER" id="PTHR42792">
    <property type="entry name" value="FLAGELLIN"/>
    <property type="match status" value="1"/>
</dbReference>
<evidence type="ECO:0000256" key="5">
    <source>
        <dbReference type="ARBA" id="ARBA00023143"/>
    </source>
</evidence>
<dbReference type="GO" id="GO:0005576">
    <property type="term" value="C:extracellular region"/>
    <property type="evidence" value="ECO:0007669"/>
    <property type="project" value="UniProtKB-SubCell"/>
</dbReference>
<accession>A0A220VBG1</accession>
<proteinExistence type="inferred from homology"/>
<keyword evidence="9" id="KW-1185">Reference proteome</keyword>
<dbReference type="Proteomes" id="UP000242175">
    <property type="component" value="Chromosome large"/>
</dbReference>
<dbReference type="EMBL" id="CP022355">
    <property type="protein sequence ID" value="ASK77621.1"/>
    <property type="molecule type" value="Genomic_DNA"/>
</dbReference>
<keyword evidence="5" id="KW-0975">Bacterial flagellum</keyword>
<keyword evidence="6" id="KW-0175">Coiled coil</keyword>
<evidence type="ECO:0000256" key="1">
    <source>
        <dbReference type="ARBA" id="ARBA00004365"/>
    </source>
</evidence>
<organism evidence="8 9">
    <name type="scientific">Paraphotobacterium marinum</name>
    <dbReference type="NCBI Taxonomy" id="1755811"/>
    <lineage>
        <taxon>Bacteria</taxon>
        <taxon>Pseudomonadati</taxon>
        <taxon>Pseudomonadota</taxon>
        <taxon>Gammaproteobacteria</taxon>
        <taxon>Vibrionales</taxon>
        <taxon>Vibrionaceae</taxon>
        <taxon>Paraphotobacterium</taxon>
    </lineage>
</organism>
<keyword evidence="8" id="KW-0969">Cilium</keyword>
<keyword evidence="4" id="KW-0964">Secreted</keyword>
<dbReference type="NCBIfam" id="TIGR02550">
    <property type="entry name" value="flagell_flgL"/>
    <property type="match status" value="1"/>
</dbReference>
<dbReference type="PANTHER" id="PTHR42792:SF1">
    <property type="entry name" value="FLAGELLAR HOOK-ASSOCIATED PROTEIN 3"/>
    <property type="match status" value="1"/>
</dbReference>
<feature type="coiled-coil region" evidence="6">
    <location>
        <begin position="55"/>
        <end position="82"/>
    </location>
</feature>
<dbReference type="Pfam" id="PF00669">
    <property type="entry name" value="Flagellin_N"/>
    <property type="match status" value="1"/>
</dbReference>